<dbReference type="GO" id="GO:0005739">
    <property type="term" value="C:mitochondrion"/>
    <property type="evidence" value="ECO:0007669"/>
    <property type="project" value="TreeGrafter"/>
</dbReference>
<dbReference type="STRING" id="93625.A0A409XIC8"/>
<keyword evidence="1" id="KW-0067">ATP-binding</keyword>
<feature type="signal peptide" evidence="2">
    <location>
        <begin position="1"/>
        <end position="19"/>
    </location>
</feature>
<name>A0A409XIC8_PSICY</name>
<keyword evidence="1" id="KW-0547">Nucleotide-binding</keyword>
<dbReference type="Gene3D" id="3.40.50.620">
    <property type="entry name" value="HUPs"/>
    <property type="match status" value="1"/>
</dbReference>
<proteinExistence type="inferred from homology"/>
<protein>
    <recommendedName>
        <fullName evidence="3">Arginyl-tRNA synthetase catalytic core domain-containing protein</fullName>
    </recommendedName>
</protein>
<keyword evidence="5" id="KW-1185">Reference proteome</keyword>
<keyword evidence="2" id="KW-0732">Signal</keyword>
<accession>A0A409XIC8</accession>
<dbReference type="SUPFAM" id="SSF52374">
    <property type="entry name" value="Nucleotidylyl transferase"/>
    <property type="match status" value="1"/>
</dbReference>
<evidence type="ECO:0000256" key="2">
    <source>
        <dbReference type="SAM" id="SignalP"/>
    </source>
</evidence>
<dbReference type="OrthoDB" id="68056at2759"/>
<evidence type="ECO:0000256" key="1">
    <source>
        <dbReference type="RuleBase" id="RU363038"/>
    </source>
</evidence>
<dbReference type="InParanoid" id="A0A409XIC8"/>
<dbReference type="Proteomes" id="UP000283269">
    <property type="component" value="Unassembled WGS sequence"/>
</dbReference>
<organism evidence="4 5">
    <name type="scientific">Psilocybe cyanescens</name>
    <dbReference type="NCBI Taxonomy" id="93625"/>
    <lineage>
        <taxon>Eukaryota</taxon>
        <taxon>Fungi</taxon>
        <taxon>Dikarya</taxon>
        <taxon>Basidiomycota</taxon>
        <taxon>Agaricomycotina</taxon>
        <taxon>Agaricomycetes</taxon>
        <taxon>Agaricomycetidae</taxon>
        <taxon>Agaricales</taxon>
        <taxon>Agaricineae</taxon>
        <taxon>Strophariaceae</taxon>
        <taxon>Psilocybe</taxon>
    </lineage>
</organism>
<evidence type="ECO:0000259" key="3">
    <source>
        <dbReference type="Pfam" id="PF00750"/>
    </source>
</evidence>
<dbReference type="GO" id="GO:0006420">
    <property type="term" value="P:arginyl-tRNA aminoacylation"/>
    <property type="evidence" value="ECO:0007669"/>
    <property type="project" value="InterPro"/>
</dbReference>
<dbReference type="InterPro" id="IPR014729">
    <property type="entry name" value="Rossmann-like_a/b/a_fold"/>
</dbReference>
<dbReference type="Pfam" id="PF00750">
    <property type="entry name" value="tRNA-synt_1d"/>
    <property type="match status" value="1"/>
</dbReference>
<dbReference type="InterPro" id="IPR001278">
    <property type="entry name" value="Arg-tRNA-ligase"/>
</dbReference>
<dbReference type="GO" id="GO:0032543">
    <property type="term" value="P:mitochondrial translation"/>
    <property type="evidence" value="ECO:0007669"/>
    <property type="project" value="TreeGrafter"/>
</dbReference>
<feature type="domain" description="Arginyl-tRNA synthetase catalytic core" evidence="3">
    <location>
        <begin position="66"/>
        <end position="146"/>
    </location>
</feature>
<comment type="caution">
    <text evidence="4">The sequence shown here is derived from an EMBL/GenBank/DDBJ whole genome shotgun (WGS) entry which is preliminary data.</text>
</comment>
<dbReference type="AlphaFoldDB" id="A0A409XIC8"/>
<dbReference type="InterPro" id="IPR035684">
    <property type="entry name" value="ArgRS_core"/>
</dbReference>
<dbReference type="EMBL" id="NHYD01001625">
    <property type="protein sequence ID" value="PPQ90512.1"/>
    <property type="molecule type" value="Genomic_DNA"/>
</dbReference>
<feature type="chain" id="PRO_5019542987" description="Arginyl-tRNA synthetase catalytic core domain-containing protein" evidence="2">
    <location>
        <begin position="20"/>
        <end position="166"/>
    </location>
</feature>
<evidence type="ECO:0000313" key="5">
    <source>
        <dbReference type="Proteomes" id="UP000283269"/>
    </source>
</evidence>
<keyword evidence="1" id="KW-0648">Protein biosynthesis</keyword>
<dbReference type="PANTHER" id="PTHR11956">
    <property type="entry name" value="ARGINYL-TRNA SYNTHETASE"/>
    <property type="match status" value="1"/>
</dbReference>
<dbReference type="GO" id="GO:0004814">
    <property type="term" value="F:arginine-tRNA ligase activity"/>
    <property type="evidence" value="ECO:0007669"/>
    <property type="project" value="InterPro"/>
</dbReference>
<evidence type="ECO:0000313" key="4">
    <source>
        <dbReference type="EMBL" id="PPQ90512.1"/>
    </source>
</evidence>
<dbReference type="GO" id="GO:0005524">
    <property type="term" value="F:ATP binding"/>
    <property type="evidence" value="ECO:0007669"/>
    <property type="project" value="UniProtKB-KW"/>
</dbReference>
<keyword evidence="1" id="KW-0030">Aminoacyl-tRNA synthetase</keyword>
<comment type="similarity">
    <text evidence="1">Belongs to the class-I aminoacyl-tRNA synthetase family.</text>
</comment>
<keyword evidence="1" id="KW-0436">Ligase</keyword>
<dbReference type="PANTHER" id="PTHR11956:SF11">
    <property type="entry name" value="ARGININE--TRNA LIGASE, MITOCHONDRIAL-RELATED"/>
    <property type="match status" value="1"/>
</dbReference>
<sequence>MARSWWSWSGGSWARLLFARTTEPRSTYCVTSAAQSSATRQNDIRRLLPTIPAPRTILRSAQAHRTSSFVHINYGLVQSTSTRVGTVVFLDEVIREAGNVTHDQMMKSEEKYEVVVNPENMALEIGTMEVKIQDMTATRIGNYTFNRDRMKSVEGEKGPYLQYAHM</sequence>
<gene>
    <name evidence="4" type="ORF">CVT25_014412</name>
</gene>
<reference evidence="4 5" key="1">
    <citation type="journal article" date="2018" name="Evol. Lett.">
        <title>Horizontal gene cluster transfer increased hallucinogenic mushroom diversity.</title>
        <authorList>
            <person name="Reynolds H.T."/>
            <person name="Vijayakumar V."/>
            <person name="Gluck-Thaler E."/>
            <person name="Korotkin H.B."/>
            <person name="Matheny P.B."/>
            <person name="Slot J.C."/>
        </authorList>
    </citation>
    <scope>NUCLEOTIDE SEQUENCE [LARGE SCALE GENOMIC DNA]</scope>
    <source>
        <strain evidence="4 5">2631</strain>
    </source>
</reference>